<reference evidence="3 4" key="1">
    <citation type="submission" date="2019-02" db="EMBL/GenBank/DDBJ databases">
        <title>The Batch Genome Submission of Acinetobacter spp. strains.</title>
        <authorList>
            <person name="Qin J."/>
            <person name="Hu Y."/>
            <person name="Ye H."/>
            <person name="Wei L."/>
            <person name="Feng Y."/>
            <person name="Zong Z."/>
        </authorList>
    </citation>
    <scope>NUCLEOTIDE SEQUENCE [LARGE SCALE GENOMIC DNA]</scope>
    <source>
        <strain evidence="3 4">WCHAW060049</strain>
    </source>
</reference>
<organism evidence="3 4">
    <name type="scientific">Acinetobacter wuhouensis</name>
    <dbReference type="NCBI Taxonomy" id="1879050"/>
    <lineage>
        <taxon>Bacteria</taxon>
        <taxon>Pseudomonadati</taxon>
        <taxon>Pseudomonadota</taxon>
        <taxon>Gammaproteobacteria</taxon>
        <taxon>Moraxellales</taxon>
        <taxon>Moraxellaceae</taxon>
        <taxon>Acinetobacter</taxon>
    </lineage>
</organism>
<dbReference type="PANTHER" id="PTHR34039">
    <property type="entry name" value="UPF0102 PROTEIN YRAN"/>
    <property type="match status" value="1"/>
</dbReference>
<dbReference type="EMBL" id="SGSQ01000010">
    <property type="protein sequence ID" value="RZG46717.1"/>
    <property type="molecule type" value="Genomic_DNA"/>
</dbReference>
<sequence>MTIFSLGAWAEHEAVELLIQHHYEVVKLNYFSRFGEIDIIAKLAQDLVFVEVKARTPTQMGHAFEVVSLSKQRKMLKTALLFLQEYPQFAQYYCRFDVIGFDLHHKIAKNVQPDLSKISYDRSWIENAFTLDADLINL</sequence>
<dbReference type="InterPro" id="IPR011856">
    <property type="entry name" value="tRNA_endonuc-like_dom_sf"/>
</dbReference>
<dbReference type="SUPFAM" id="SSF52980">
    <property type="entry name" value="Restriction endonuclease-like"/>
    <property type="match status" value="1"/>
</dbReference>
<dbReference type="HAMAP" id="MF_00048">
    <property type="entry name" value="UPF0102"/>
    <property type="match status" value="1"/>
</dbReference>
<name>A0A385C210_9GAMM</name>
<accession>A0A385C210</accession>
<dbReference type="NCBIfam" id="NF009150">
    <property type="entry name" value="PRK12497.1-3"/>
    <property type="match status" value="1"/>
</dbReference>
<dbReference type="AlphaFoldDB" id="A0A385C210"/>
<dbReference type="NCBIfam" id="TIGR00252">
    <property type="entry name" value="YraN family protein"/>
    <property type="match status" value="1"/>
</dbReference>
<dbReference type="Pfam" id="PF02021">
    <property type="entry name" value="UPF0102"/>
    <property type="match status" value="1"/>
</dbReference>
<dbReference type="KEGG" id="awu:BEN71_06420"/>
<dbReference type="GO" id="GO:0003676">
    <property type="term" value="F:nucleic acid binding"/>
    <property type="evidence" value="ECO:0007669"/>
    <property type="project" value="InterPro"/>
</dbReference>
<dbReference type="InterPro" id="IPR011335">
    <property type="entry name" value="Restrct_endonuc-II-like"/>
</dbReference>
<dbReference type="OrthoDB" id="9794876at2"/>
<gene>
    <name evidence="3" type="ORF">EXU28_07765</name>
</gene>
<dbReference type="InterPro" id="IPR003509">
    <property type="entry name" value="UPF0102_YraN-like"/>
</dbReference>
<evidence type="ECO:0000256" key="1">
    <source>
        <dbReference type="ARBA" id="ARBA00006738"/>
    </source>
</evidence>
<dbReference type="RefSeq" id="WP_068974840.1">
    <property type="nucleotide sequence ID" value="NZ_CP031716.1"/>
</dbReference>
<dbReference type="Gene3D" id="3.40.1350.10">
    <property type="match status" value="1"/>
</dbReference>
<dbReference type="STRING" id="1879050.GCA_001696605_02246"/>
<keyword evidence="4" id="KW-1185">Reference proteome</keyword>
<comment type="caution">
    <text evidence="3">The sequence shown here is derived from an EMBL/GenBank/DDBJ whole genome shotgun (WGS) entry which is preliminary data.</text>
</comment>
<protein>
    <recommendedName>
        <fullName evidence="2">UPF0102 protein EXU28_07765</fullName>
    </recommendedName>
</protein>
<proteinExistence type="inferred from homology"/>
<evidence type="ECO:0000256" key="2">
    <source>
        <dbReference type="HAMAP-Rule" id="MF_00048"/>
    </source>
</evidence>
<comment type="similarity">
    <text evidence="1 2">Belongs to the UPF0102 family.</text>
</comment>
<dbReference type="Proteomes" id="UP000293863">
    <property type="component" value="Unassembled WGS sequence"/>
</dbReference>
<evidence type="ECO:0000313" key="3">
    <source>
        <dbReference type="EMBL" id="RZG46717.1"/>
    </source>
</evidence>
<dbReference type="PANTHER" id="PTHR34039:SF1">
    <property type="entry name" value="UPF0102 PROTEIN YRAN"/>
    <property type="match status" value="1"/>
</dbReference>
<evidence type="ECO:0000313" key="4">
    <source>
        <dbReference type="Proteomes" id="UP000293863"/>
    </source>
</evidence>
<dbReference type="CDD" id="cd20736">
    <property type="entry name" value="PoNe_Nuclease"/>
    <property type="match status" value="1"/>
</dbReference>